<protein>
    <submittedName>
        <fullName evidence="2">ATP-binding protein</fullName>
    </submittedName>
</protein>
<dbReference type="AlphaFoldDB" id="A0A401G415"/>
<gene>
    <name evidence="2" type="ORF">DENIS_4979</name>
</gene>
<name>A0A401G415_9BACT</name>
<keyword evidence="2" id="KW-0067">ATP-binding</keyword>
<dbReference type="Gene3D" id="3.40.50.300">
    <property type="entry name" value="P-loop containing nucleotide triphosphate hydrolases"/>
    <property type="match status" value="1"/>
</dbReference>
<dbReference type="PANTHER" id="PTHR43581:SF4">
    <property type="entry name" value="ATP_GTP PHOSPHATASE"/>
    <property type="match status" value="1"/>
</dbReference>
<dbReference type="EMBL" id="BEXT01000001">
    <property type="protein sequence ID" value="GBC63979.1"/>
    <property type="molecule type" value="Genomic_DNA"/>
</dbReference>
<feature type="domain" description="ATPase AAA-type core" evidence="1">
    <location>
        <begin position="117"/>
        <end position="160"/>
    </location>
</feature>
<dbReference type="GO" id="GO:0016887">
    <property type="term" value="F:ATP hydrolysis activity"/>
    <property type="evidence" value="ECO:0007669"/>
    <property type="project" value="InterPro"/>
</dbReference>
<evidence type="ECO:0000313" key="3">
    <source>
        <dbReference type="Proteomes" id="UP000288096"/>
    </source>
</evidence>
<evidence type="ECO:0000313" key="2">
    <source>
        <dbReference type="EMBL" id="GBC63979.1"/>
    </source>
</evidence>
<dbReference type="Pfam" id="PF13304">
    <property type="entry name" value="AAA_21"/>
    <property type="match status" value="1"/>
</dbReference>
<evidence type="ECO:0000259" key="1">
    <source>
        <dbReference type="Pfam" id="PF13304"/>
    </source>
</evidence>
<keyword evidence="3" id="KW-1185">Reference proteome</keyword>
<sequence>MTGQTVEDTAIADWFNSRLIINPAYISQDENRLFEVLTVLELMQALEPGLKGLIVKKNGEIRPDISFSEGKLCFNRIPIDKLSTGFVSIIKIFQEIIAGYGGWGGLHGETDLKNMDGVVFIDEIESHLHPKWQYRFIPLLKKFFPNTTFYIATHSPTIVSTTDEGEAYELIRKGNDVTAKRLGNPREWYLVDVFSQGFHVDFDEMEETESEAPSLADMLRNFSEMVKDYTIRKDDGLKQKIEALYQKILPSLPKDDPRRRSLDSLKGLVR</sequence>
<comment type="caution">
    <text evidence="2">The sequence shown here is derived from an EMBL/GenBank/DDBJ whole genome shotgun (WGS) entry which is preliminary data.</text>
</comment>
<dbReference type="SUPFAM" id="SSF52540">
    <property type="entry name" value="P-loop containing nucleoside triphosphate hydrolases"/>
    <property type="match status" value="1"/>
</dbReference>
<reference evidence="3" key="2">
    <citation type="submission" date="2019-01" db="EMBL/GenBank/DDBJ databases">
        <title>Genome sequence of Desulfonema ishimotonii strain Tokyo 01.</title>
        <authorList>
            <person name="Fukui M."/>
        </authorList>
    </citation>
    <scope>NUCLEOTIDE SEQUENCE [LARGE SCALE GENOMIC DNA]</scope>
    <source>
        <strain evidence="3">Tokyo 01</strain>
    </source>
</reference>
<dbReference type="InterPro" id="IPR051396">
    <property type="entry name" value="Bact_Antivir_Def_Nuclease"/>
</dbReference>
<dbReference type="InterPro" id="IPR003959">
    <property type="entry name" value="ATPase_AAA_core"/>
</dbReference>
<proteinExistence type="predicted"/>
<dbReference type="InterPro" id="IPR027417">
    <property type="entry name" value="P-loop_NTPase"/>
</dbReference>
<dbReference type="Proteomes" id="UP000288096">
    <property type="component" value="Unassembled WGS sequence"/>
</dbReference>
<keyword evidence="2" id="KW-0547">Nucleotide-binding</keyword>
<organism evidence="2 3">
    <name type="scientific">Desulfonema ishimotonii</name>
    <dbReference type="NCBI Taxonomy" id="45657"/>
    <lineage>
        <taxon>Bacteria</taxon>
        <taxon>Pseudomonadati</taxon>
        <taxon>Thermodesulfobacteriota</taxon>
        <taxon>Desulfobacteria</taxon>
        <taxon>Desulfobacterales</taxon>
        <taxon>Desulfococcaceae</taxon>
        <taxon>Desulfonema</taxon>
    </lineage>
</organism>
<reference evidence="3" key="1">
    <citation type="submission" date="2017-11" db="EMBL/GenBank/DDBJ databases">
        <authorList>
            <person name="Watanabe M."/>
            <person name="Kojima H."/>
        </authorList>
    </citation>
    <scope>NUCLEOTIDE SEQUENCE [LARGE SCALE GENOMIC DNA]</scope>
    <source>
        <strain evidence="3">Tokyo 01</strain>
    </source>
</reference>
<dbReference type="GO" id="GO:0005524">
    <property type="term" value="F:ATP binding"/>
    <property type="evidence" value="ECO:0007669"/>
    <property type="project" value="UniProtKB-KW"/>
</dbReference>
<accession>A0A401G415</accession>
<dbReference type="PANTHER" id="PTHR43581">
    <property type="entry name" value="ATP/GTP PHOSPHATASE"/>
    <property type="match status" value="1"/>
</dbReference>